<evidence type="ECO:0000256" key="10">
    <source>
        <dbReference type="ARBA" id="ARBA00040002"/>
    </source>
</evidence>
<evidence type="ECO:0000256" key="11">
    <source>
        <dbReference type="ARBA" id="ARBA00041557"/>
    </source>
</evidence>
<dbReference type="PANTHER" id="PTHR12442">
    <property type="entry name" value="DYNEIN INTERMEDIATE CHAIN"/>
    <property type="match status" value="1"/>
</dbReference>
<feature type="compositionally biased region" description="Polar residues" evidence="12">
    <location>
        <begin position="40"/>
        <end position="51"/>
    </location>
</feature>
<feature type="region of interest" description="Disordered" evidence="12">
    <location>
        <begin position="243"/>
        <end position="292"/>
    </location>
</feature>
<dbReference type="GO" id="GO:0045503">
    <property type="term" value="F:dynein light chain binding"/>
    <property type="evidence" value="ECO:0007669"/>
    <property type="project" value="TreeGrafter"/>
</dbReference>
<dbReference type="InterPro" id="IPR015943">
    <property type="entry name" value="WD40/YVTN_repeat-like_dom_sf"/>
</dbReference>
<keyword evidence="3" id="KW-0853">WD repeat</keyword>
<dbReference type="PANTHER" id="PTHR12442:SF12">
    <property type="entry name" value="DYNEIN AXONEMAL INTERMEDIATE CHAIN 4"/>
    <property type="match status" value="1"/>
</dbReference>
<dbReference type="SMART" id="SM00320">
    <property type="entry name" value="WD40"/>
    <property type="match status" value="3"/>
</dbReference>
<dbReference type="OrthoDB" id="24670at2759"/>
<dbReference type="InterPro" id="IPR036322">
    <property type="entry name" value="WD40_repeat_dom_sf"/>
</dbReference>
<feature type="compositionally biased region" description="Basic and acidic residues" evidence="12">
    <location>
        <begin position="81"/>
        <end position="92"/>
    </location>
</feature>
<name>I0YVV2_COCSC</name>
<feature type="compositionally biased region" description="Polar residues" evidence="12">
    <location>
        <begin position="279"/>
        <end position="292"/>
    </location>
</feature>
<feature type="compositionally biased region" description="Basic and acidic residues" evidence="12">
    <location>
        <begin position="1"/>
        <end position="14"/>
    </location>
</feature>
<keyword evidence="2" id="KW-0963">Cytoplasm</keyword>
<keyword evidence="6" id="KW-0969">Cilium</keyword>
<sequence>MPGPRQHESPERASSRSTALKQQRSSVISSAGSASSRVSHQGTKSFLNDTRASLGPLVRGSVRGSRMTNRGAEPPPSNIHRVLDEDGKDRTPKPLVQRPTAPGYPAGPGRPETLPGGNNRSTRNSRMSSRVSTMSLQLRGSVMASAIGPMALEAALANFANSGLNMPELTLDEDDSGIHNLDMQVHQWEMQGPHATGEAAADPETRQDAFPAAAGHDEEAVGMGTVLEELGLSKTLRPLPAESALDSAKGSGALGRKQTSSRSSAASRRTTQQDPRASMSAQSVMSERASISSARNSYAPSFARSTRQSFVPANSKGGSIRMSKLVGGTESEWPLAALPPPPPPNPLKKLPAIIPVEDLQGYSLEGRWDSQAGTADAASQLADSRNEAPRDQNGIVNFIAGSLDIVWQWAHHLTQGLSVTAMSWNKVNSSILAVGYGQLAFGASQKGSVCVWSLKNPSSPLWAFATPVGVTALDWATNSPNLLALGFSNGTIAVHDARTRQVEPSMQTWHSSGAHSDPVWQLQWVDRGAEAEEVLVSVSTDGRVCQWSTSQASSVLVKREGSSHG</sequence>
<keyword evidence="14" id="KW-1185">Reference proteome</keyword>
<dbReference type="InterPro" id="IPR050687">
    <property type="entry name" value="Dynein_IC"/>
</dbReference>
<keyword evidence="5" id="KW-0282">Flagellum</keyword>
<protein>
    <recommendedName>
        <fullName evidence="10">Dynein axonemal intermediate chain 4</fullName>
    </recommendedName>
    <alternativeName>
        <fullName evidence="11">WD repeat-containing protein 78</fullName>
    </alternativeName>
</protein>
<keyword evidence="7" id="KW-0206">Cytoskeleton</keyword>
<evidence type="ECO:0000256" key="9">
    <source>
        <dbReference type="ARBA" id="ARBA00024190"/>
    </source>
</evidence>
<dbReference type="GO" id="GO:0003341">
    <property type="term" value="P:cilium movement"/>
    <property type="evidence" value="ECO:0007669"/>
    <property type="project" value="TreeGrafter"/>
</dbReference>
<feature type="compositionally biased region" description="Low complexity" evidence="12">
    <location>
        <begin position="24"/>
        <end position="39"/>
    </location>
</feature>
<dbReference type="InterPro" id="IPR001680">
    <property type="entry name" value="WD40_rpt"/>
</dbReference>
<proteinExistence type="predicted"/>
<accession>I0YVV2</accession>
<evidence type="ECO:0000256" key="1">
    <source>
        <dbReference type="ARBA" id="ARBA00004611"/>
    </source>
</evidence>
<keyword evidence="4" id="KW-0677">Repeat</keyword>
<organism evidence="13 14">
    <name type="scientific">Coccomyxa subellipsoidea (strain C-169)</name>
    <name type="common">Green microalga</name>
    <dbReference type="NCBI Taxonomy" id="574566"/>
    <lineage>
        <taxon>Eukaryota</taxon>
        <taxon>Viridiplantae</taxon>
        <taxon>Chlorophyta</taxon>
        <taxon>core chlorophytes</taxon>
        <taxon>Trebouxiophyceae</taxon>
        <taxon>Trebouxiophyceae incertae sedis</taxon>
        <taxon>Coccomyxaceae</taxon>
        <taxon>Coccomyxa</taxon>
        <taxon>Coccomyxa subellipsoidea</taxon>
    </lineage>
</organism>
<evidence type="ECO:0000256" key="12">
    <source>
        <dbReference type="SAM" id="MobiDB-lite"/>
    </source>
</evidence>
<dbReference type="Gene3D" id="2.130.10.10">
    <property type="entry name" value="YVTN repeat-like/Quinoprotein amine dehydrogenase"/>
    <property type="match status" value="1"/>
</dbReference>
<dbReference type="GeneID" id="17040452"/>
<keyword evidence="8" id="KW-0966">Cell projection</keyword>
<dbReference type="GO" id="GO:0005858">
    <property type="term" value="C:axonemal dynein complex"/>
    <property type="evidence" value="ECO:0007669"/>
    <property type="project" value="TreeGrafter"/>
</dbReference>
<gene>
    <name evidence="13" type="ORF">COCSUDRAFT_83478</name>
</gene>
<evidence type="ECO:0000313" key="14">
    <source>
        <dbReference type="Proteomes" id="UP000007264"/>
    </source>
</evidence>
<evidence type="ECO:0000256" key="6">
    <source>
        <dbReference type="ARBA" id="ARBA00023069"/>
    </source>
</evidence>
<feature type="region of interest" description="Disordered" evidence="12">
    <location>
        <begin position="1"/>
        <end position="133"/>
    </location>
</feature>
<dbReference type="GO" id="GO:0045504">
    <property type="term" value="F:dynein heavy chain binding"/>
    <property type="evidence" value="ECO:0007669"/>
    <property type="project" value="TreeGrafter"/>
</dbReference>
<dbReference type="Proteomes" id="UP000007264">
    <property type="component" value="Unassembled WGS sequence"/>
</dbReference>
<evidence type="ECO:0000256" key="8">
    <source>
        <dbReference type="ARBA" id="ARBA00023273"/>
    </source>
</evidence>
<comment type="caution">
    <text evidence="13">The sequence shown here is derived from an EMBL/GenBank/DDBJ whole genome shotgun (WGS) entry which is preliminary data.</text>
</comment>
<evidence type="ECO:0000256" key="3">
    <source>
        <dbReference type="ARBA" id="ARBA00022574"/>
    </source>
</evidence>
<dbReference type="KEGG" id="csl:COCSUDRAFT_83478"/>
<dbReference type="SUPFAM" id="SSF50978">
    <property type="entry name" value="WD40 repeat-like"/>
    <property type="match status" value="1"/>
</dbReference>
<dbReference type="GO" id="GO:0120293">
    <property type="term" value="C:dynein axonemal particle"/>
    <property type="evidence" value="ECO:0007669"/>
    <property type="project" value="UniProtKB-SubCell"/>
</dbReference>
<reference evidence="13 14" key="1">
    <citation type="journal article" date="2012" name="Genome Biol.">
        <title>The genome of the polar eukaryotic microalga coccomyxa subellipsoidea reveals traits of cold adaptation.</title>
        <authorList>
            <person name="Blanc G."/>
            <person name="Agarkova I."/>
            <person name="Grimwood J."/>
            <person name="Kuo A."/>
            <person name="Brueggeman A."/>
            <person name="Dunigan D."/>
            <person name="Gurnon J."/>
            <person name="Ladunga I."/>
            <person name="Lindquist E."/>
            <person name="Lucas S."/>
            <person name="Pangilinan J."/>
            <person name="Proschold T."/>
            <person name="Salamov A."/>
            <person name="Schmutz J."/>
            <person name="Weeks D."/>
            <person name="Yamada T."/>
            <person name="Claverie J.M."/>
            <person name="Grigoriev I."/>
            <person name="Van Etten J."/>
            <person name="Lomsadze A."/>
            <person name="Borodovsky M."/>
        </authorList>
    </citation>
    <scope>NUCLEOTIDE SEQUENCE [LARGE SCALE GENOMIC DNA]</scope>
    <source>
        <strain evidence="13 14">C-169</strain>
    </source>
</reference>
<dbReference type="RefSeq" id="XP_005647065.1">
    <property type="nucleotide sequence ID" value="XM_005647008.1"/>
</dbReference>
<dbReference type="STRING" id="574566.I0YVV2"/>
<dbReference type="AlphaFoldDB" id="I0YVV2"/>
<feature type="compositionally biased region" description="Low complexity" evidence="12">
    <location>
        <begin position="258"/>
        <end position="273"/>
    </location>
</feature>
<evidence type="ECO:0000256" key="4">
    <source>
        <dbReference type="ARBA" id="ARBA00022737"/>
    </source>
</evidence>
<feature type="compositionally biased region" description="Low complexity" evidence="12">
    <location>
        <begin position="118"/>
        <end position="133"/>
    </location>
</feature>
<evidence type="ECO:0000256" key="5">
    <source>
        <dbReference type="ARBA" id="ARBA00022846"/>
    </source>
</evidence>
<evidence type="ECO:0000256" key="2">
    <source>
        <dbReference type="ARBA" id="ARBA00022490"/>
    </source>
</evidence>
<dbReference type="eggNOG" id="KOG1587">
    <property type="taxonomic scope" value="Eukaryota"/>
</dbReference>
<evidence type="ECO:0000256" key="7">
    <source>
        <dbReference type="ARBA" id="ARBA00023212"/>
    </source>
</evidence>
<evidence type="ECO:0000313" key="13">
    <source>
        <dbReference type="EMBL" id="EIE22521.1"/>
    </source>
</evidence>
<dbReference type="EMBL" id="AGSI01000010">
    <property type="protein sequence ID" value="EIE22521.1"/>
    <property type="molecule type" value="Genomic_DNA"/>
</dbReference>
<comment type="subcellular location">
    <subcellularLocation>
        <location evidence="1">Cytoplasm</location>
        <location evidence="1">Cytoskeleton</location>
        <location evidence="1">Flagellum axoneme</location>
    </subcellularLocation>
    <subcellularLocation>
        <location evidence="9">Dynein axonemal particle</location>
    </subcellularLocation>
</comment>